<evidence type="ECO:0000256" key="1">
    <source>
        <dbReference type="ARBA" id="ARBA00008239"/>
    </source>
</evidence>
<sequence>MIIDFLLVFVRELISNASDALEKLRYLSLTGEVPEGPDARSLEIHIATDKQNRTLTIQEPPKCYIPRSLDWQGWAGTVATSITGPNPTGFLLWGDVKRFVYETPIDTAEDLVALVVEAEHVIRDNVGLFERCRHSIVRSCFLKEENSIHVILHQAIPNVDFYISLVFGESVVSPDSTVVCVHSTNQIKWCLVDGE</sequence>
<keyword evidence="3" id="KW-0067">ATP-binding</keyword>
<evidence type="ECO:0000313" key="5">
    <source>
        <dbReference type="EMBL" id="KAJ4452091.1"/>
    </source>
</evidence>
<dbReference type="InterPro" id="IPR001404">
    <property type="entry name" value="Hsp90_fam"/>
</dbReference>
<keyword evidence="6" id="KW-1185">Reference proteome</keyword>
<dbReference type="SUPFAM" id="SSF55874">
    <property type="entry name" value="ATPase domain of HSP90 chaperone/DNA topoisomerase II/histidine kinase"/>
    <property type="match status" value="1"/>
</dbReference>
<dbReference type="InterPro" id="IPR036890">
    <property type="entry name" value="HATPase_C_sf"/>
</dbReference>
<dbReference type="Gene3D" id="3.30.565.10">
    <property type="entry name" value="Histidine kinase-like ATPase, C-terminal domain"/>
    <property type="match status" value="1"/>
</dbReference>
<keyword evidence="4" id="KW-0143">Chaperone</keyword>
<evidence type="ECO:0000256" key="3">
    <source>
        <dbReference type="ARBA" id="ARBA00022840"/>
    </source>
</evidence>
<dbReference type="PANTHER" id="PTHR11528">
    <property type="entry name" value="HEAT SHOCK PROTEIN 90 FAMILY MEMBER"/>
    <property type="match status" value="1"/>
</dbReference>
<protein>
    <submittedName>
        <fullName evidence="5">Uncharacterized protein</fullName>
    </submittedName>
</protein>
<dbReference type="Proteomes" id="UP001148838">
    <property type="component" value="Unassembled WGS sequence"/>
</dbReference>
<name>A0ABQ8U195_PERAM</name>
<evidence type="ECO:0000256" key="2">
    <source>
        <dbReference type="ARBA" id="ARBA00022741"/>
    </source>
</evidence>
<accession>A0ABQ8U195</accession>
<proteinExistence type="inferred from homology"/>
<organism evidence="5 6">
    <name type="scientific">Periplaneta americana</name>
    <name type="common">American cockroach</name>
    <name type="synonym">Blatta americana</name>
    <dbReference type="NCBI Taxonomy" id="6978"/>
    <lineage>
        <taxon>Eukaryota</taxon>
        <taxon>Metazoa</taxon>
        <taxon>Ecdysozoa</taxon>
        <taxon>Arthropoda</taxon>
        <taxon>Hexapoda</taxon>
        <taxon>Insecta</taxon>
        <taxon>Pterygota</taxon>
        <taxon>Neoptera</taxon>
        <taxon>Polyneoptera</taxon>
        <taxon>Dictyoptera</taxon>
        <taxon>Blattodea</taxon>
        <taxon>Blattoidea</taxon>
        <taxon>Blattidae</taxon>
        <taxon>Blattinae</taxon>
        <taxon>Periplaneta</taxon>
    </lineage>
</organism>
<keyword evidence="2" id="KW-0547">Nucleotide-binding</keyword>
<comment type="similarity">
    <text evidence="1">Belongs to the heat shock protein 90 family.</text>
</comment>
<evidence type="ECO:0000256" key="4">
    <source>
        <dbReference type="ARBA" id="ARBA00023186"/>
    </source>
</evidence>
<comment type="caution">
    <text evidence="5">The sequence shown here is derived from an EMBL/GenBank/DDBJ whole genome shotgun (WGS) entry which is preliminary data.</text>
</comment>
<reference evidence="5 6" key="1">
    <citation type="journal article" date="2022" name="Allergy">
        <title>Genome assembly and annotation of Periplaneta americana reveal a comprehensive cockroach allergen profile.</title>
        <authorList>
            <person name="Wang L."/>
            <person name="Xiong Q."/>
            <person name="Saelim N."/>
            <person name="Wang L."/>
            <person name="Nong W."/>
            <person name="Wan A.T."/>
            <person name="Shi M."/>
            <person name="Liu X."/>
            <person name="Cao Q."/>
            <person name="Hui J.H.L."/>
            <person name="Sookrung N."/>
            <person name="Leung T.F."/>
            <person name="Tungtrongchitr A."/>
            <person name="Tsui S.K.W."/>
        </authorList>
    </citation>
    <scope>NUCLEOTIDE SEQUENCE [LARGE SCALE GENOMIC DNA]</scope>
    <source>
        <strain evidence="5">PWHHKU_190912</strain>
    </source>
</reference>
<gene>
    <name evidence="5" type="ORF">ANN_03607</name>
</gene>
<evidence type="ECO:0000313" key="6">
    <source>
        <dbReference type="Proteomes" id="UP001148838"/>
    </source>
</evidence>
<dbReference type="EMBL" id="JAJSOF020000001">
    <property type="protein sequence ID" value="KAJ4452091.1"/>
    <property type="molecule type" value="Genomic_DNA"/>
</dbReference>